<dbReference type="Proteomes" id="UP000053555">
    <property type="component" value="Unassembled WGS sequence"/>
</dbReference>
<protein>
    <recommendedName>
        <fullName evidence="1">DUF8039 domain-containing protein</fullName>
    </recommendedName>
</protein>
<evidence type="ECO:0000259" key="1">
    <source>
        <dbReference type="Pfam" id="PF26133"/>
    </source>
</evidence>
<organism evidence="2">
    <name type="scientific">Glycine soja</name>
    <name type="common">Wild soybean</name>
    <dbReference type="NCBI Taxonomy" id="3848"/>
    <lineage>
        <taxon>Eukaryota</taxon>
        <taxon>Viridiplantae</taxon>
        <taxon>Streptophyta</taxon>
        <taxon>Embryophyta</taxon>
        <taxon>Tracheophyta</taxon>
        <taxon>Spermatophyta</taxon>
        <taxon>Magnoliopsida</taxon>
        <taxon>eudicotyledons</taxon>
        <taxon>Gunneridae</taxon>
        <taxon>Pentapetalae</taxon>
        <taxon>rosids</taxon>
        <taxon>fabids</taxon>
        <taxon>Fabales</taxon>
        <taxon>Fabaceae</taxon>
        <taxon>Papilionoideae</taxon>
        <taxon>50 kb inversion clade</taxon>
        <taxon>NPAAA clade</taxon>
        <taxon>indigoferoid/millettioid clade</taxon>
        <taxon>Phaseoleae</taxon>
        <taxon>Glycine</taxon>
        <taxon>Glycine subgen. Soja</taxon>
    </lineage>
</organism>
<feature type="domain" description="DUF8039" evidence="1">
    <location>
        <begin position="9"/>
        <end position="73"/>
    </location>
</feature>
<dbReference type="Gene3D" id="3.40.395.10">
    <property type="entry name" value="Adenoviral Proteinase, Chain A"/>
    <property type="match status" value="1"/>
</dbReference>
<accession>A0A0B2P8R8</accession>
<dbReference type="EMBL" id="KN669577">
    <property type="protein sequence ID" value="KHN04073.1"/>
    <property type="molecule type" value="Genomic_DNA"/>
</dbReference>
<dbReference type="AlphaFoldDB" id="A0A0B2P8R8"/>
<reference evidence="2" key="1">
    <citation type="submission" date="2014-07" db="EMBL/GenBank/DDBJ databases">
        <title>Identification of a novel salt tolerance gene in wild soybean by whole-genome sequencing.</title>
        <authorList>
            <person name="Lam H.-M."/>
            <person name="Qi X."/>
            <person name="Li M.-W."/>
            <person name="Liu X."/>
            <person name="Xie M."/>
            <person name="Ni M."/>
            <person name="Xu X."/>
        </authorList>
    </citation>
    <scope>NUCLEOTIDE SEQUENCE [LARGE SCALE GENOMIC DNA]</scope>
    <source>
        <tissue evidence="2">Root</tissue>
    </source>
</reference>
<evidence type="ECO:0000313" key="2">
    <source>
        <dbReference type="EMBL" id="KHN04073.1"/>
    </source>
</evidence>
<dbReference type="PANTHER" id="PTHR33018">
    <property type="entry name" value="OS10G0338966 PROTEIN-RELATED"/>
    <property type="match status" value="1"/>
</dbReference>
<dbReference type="Pfam" id="PF26133">
    <property type="entry name" value="DUF8039"/>
    <property type="match status" value="1"/>
</dbReference>
<gene>
    <name evidence="2" type="ORF">glysoja_036670</name>
</gene>
<dbReference type="InterPro" id="IPR058352">
    <property type="entry name" value="DUF8039"/>
</dbReference>
<name>A0A0B2P8R8_GLYSO</name>
<dbReference type="PANTHER" id="PTHR33018:SF34">
    <property type="entry name" value="OS02G0472350 PROTEIN"/>
    <property type="match status" value="1"/>
</dbReference>
<dbReference type="InterPro" id="IPR038765">
    <property type="entry name" value="Papain-like_cys_pep_sf"/>
</dbReference>
<proteinExistence type="predicted"/>
<sequence length="194" mass="21551">MGLYVVGDQCTQLVALGKVYDSSSTIHNVPYADDVVRVSFFKVYHGDTQLPFSTSELQFVSQAVGTFVGWPTHLDSHKHLPKPVASSEMDNVVAAVDPLGELQLLVLCLRDNVVVWFCSLRNKPNVNIKAAISSAMKAITTTLEGKPGQAVPRWIEPKSHVQIGGFECGYYVMHWIWCIMSNSLKNEWNKVCLP</sequence>
<dbReference type="SUPFAM" id="SSF54001">
    <property type="entry name" value="Cysteine proteinases"/>
    <property type="match status" value="1"/>
</dbReference>